<dbReference type="AlphaFoldDB" id="A0A1F7IQB1"/>
<sequence>MGNLNQHIVFKIKRKNLLVLAVILLMLLFPIPKYQELPRPCPAVRLDPKFGIYDYPCPPARKGWVWTRPLLFQIIDKFTTTTEQSEEGQTIPSETDVYPESESPPGESVIED</sequence>
<accession>A0A1F7IQB1</accession>
<gene>
    <name evidence="2" type="ORF">A3B40_01150</name>
</gene>
<feature type="region of interest" description="Disordered" evidence="1">
    <location>
        <begin position="81"/>
        <end position="112"/>
    </location>
</feature>
<evidence type="ECO:0000313" key="2">
    <source>
        <dbReference type="EMBL" id="OGK45560.1"/>
    </source>
</evidence>
<protein>
    <submittedName>
        <fullName evidence="2">Uncharacterized protein</fullName>
    </submittedName>
</protein>
<proteinExistence type="predicted"/>
<dbReference type="EMBL" id="MGAI01000005">
    <property type="protein sequence ID" value="OGK45560.1"/>
    <property type="molecule type" value="Genomic_DNA"/>
</dbReference>
<organism evidence="2 3">
    <name type="scientific">Candidatus Roizmanbacteria bacterium RIFCSPLOWO2_01_FULL_37_16</name>
    <dbReference type="NCBI Taxonomy" id="1802058"/>
    <lineage>
        <taxon>Bacteria</taxon>
        <taxon>Candidatus Roizmaniibacteriota</taxon>
    </lineage>
</organism>
<evidence type="ECO:0000256" key="1">
    <source>
        <dbReference type="SAM" id="MobiDB-lite"/>
    </source>
</evidence>
<reference evidence="2 3" key="1">
    <citation type="journal article" date="2016" name="Nat. Commun.">
        <title>Thousands of microbial genomes shed light on interconnected biogeochemical processes in an aquifer system.</title>
        <authorList>
            <person name="Anantharaman K."/>
            <person name="Brown C.T."/>
            <person name="Hug L.A."/>
            <person name="Sharon I."/>
            <person name="Castelle C.J."/>
            <person name="Probst A.J."/>
            <person name="Thomas B.C."/>
            <person name="Singh A."/>
            <person name="Wilkins M.J."/>
            <person name="Karaoz U."/>
            <person name="Brodie E.L."/>
            <person name="Williams K.H."/>
            <person name="Hubbard S.S."/>
            <person name="Banfield J.F."/>
        </authorList>
    </citation>
    <scope>NUCLEOTIDE SEQUENCE [LARGE SCALE GENOMIC DNA]</scope>
</reference>
<dbReference type="Proteomes" id="UP000178040">
    <property type="component" value="Unassembled WGS sequence"/>
</dbReference>
<evidence type="ECO:0000313" key="3">
    <source>
        <dbReference type="Proteomes" id="UP000178040"/>
    </source>
</evidence>
<comment type="caution">
    <text evidence="2">The sequence shown here is derived from an EMBL/GenBank/DDBJ whole genome shotgun (WGS) entry which is preliminary data.</text>
</comment>
<name>A0A1F7IQB1_9BACT</name>
<feature type="compositionally biased region" description="Low complexity" evidence="1">
    <location>
        <begin position="81"/>
        <end position="90"/>
    </location>
</feature>